<accession>A0AAD7NBJ4</accession>
<reference evidence="1" key="1">
    <citation type="submission" date="2023-03" db="EMBL/GenBank/DDBJ databases">
        <title>Massive genome expansion in bonnet fungi (Mycena s.s.) driven by repeated elements and novel gene families across ecological guilds.</title>
        <authorList>
            <consortium name="Lawrence Berkeley National Laboratory"/>
            <person name="Harder C.B."/>
            <person name="Miyauchi S."/>
            <person name="Viragh M."/>
            <person name="Kuo A."/>
            <person name="Thoen E."/>
            <person name="Andreopoulos B."/>
            <person name="Lu D."/>
            <person name="Skrede I."/>
            <person name="Drula E."/>
            <person name="Henrissat B."/>
            <person name="Morin E."/>
            <person name="Kohler A."/>
            <person name="Barry K."/>
            <person name="LaButti K."/>
            <person name="Morin E."/>
            <person name="Salamov A."/>
            <person name="Lipzen A."/>
            <person name="Mereny Z."/>
            <person name="Hegedus B."/>
            <person name="Baldrian P."/>
            <person name="Stursova M."/>
            <person name="Weitz H."/>
            <person name="Taylor A."/>
            <person name="Grigoriev I.V."/>
            <person name="Nagy L.G."/>
            <person name="Martin F."/>
            <person name="Kauserud H."/>
        </authorList>
    </citation>
    <scope>NUCLEOTIDE SEQUENCE</scope>
    <source>
        <strain evidence="1">CBHHK188m</strain>
    </source>
</reference>
<comment type="caution">
    <text evidence="1">The sequence shown here is derived from an EMBL/GenBank/DDBJ whole genome shotgun (WGS) entry which is preliminary data.</text>
</comment>
<proteinExistence type="predicted"/>
<evidence type="ECO:0000313" key="1">
    <source>
        <dbReference type="EMBL" id="KAJ7753909.1"/>
    </source>
</evidence>
<sequence>MTQWLTGPKSPGLIILEHELLNQSVNTFILAYSVMKQNNWKMMSLVQLVGNNVTHQNADTSTSPVTPVPDILSTKNGIAPSASVSGTTSASGSTNTQKVAVSLQWRQLHFNEHCIGQSQHFIPLISTFRILRHIRHSIPFHFWNLRHSHLLRSDHPFCGTLPAPSSYSSICSIPPNRLVFFRGLSEDVPMLPVTFVCLQALQGFVSMPPEPLALRHFSAVDQLAIHSNASILSARFRGCTSGSAPNRLDPPALRTALWKFPTIDHVSAAKRVCIISYYYVFPFIRLLLYCLL</sequence>
<dbReference type="EMBL" id="JARJLG010000069">
    <property type="protein sequence ID" value="KAJ7753909.1"/>
    <property type="molecule type" value="Genomic_DNA"/>
</dbReference>
<dbReference type="AlphaFoldDB" id="A0AAD7NBJ4"/>
<evidence type="ECO:0000313" key="2">
    <source>
        <dbReference type="Proteomes" id="UP001215280"/>
    </source>
</evidence>
<keyword evidence="2" id="KW-1185">Reference proteome</keyword>
<name>A0AAD7NBJ4_9AGAR</name>
<protein>
    <submittedName>
        <fullName evidence="1">Uncharacterized protein</fullName>
    </submittedName>
</protein>
<dbReference type="Proteomes" id="UP001215280">
    <property type="component" value="Unassembled WGS sequence"/>
</dbReference>
<organism evidence="1 2">
    <name type="scientific">Mycena maculata</name>
    <dbReference type="NCBI Taxonomy" id="230809"/>
    <lineage>
        <taxon>Eukaryota</taxon>
        <taxon>Fungi</taxon>
        <taxon>Dikarya</taxon>
        <taxon>Basidiomycota</taxon>
        <taxon>Agaricomycotina</taxon>
        <taxon>Agaricomycetes</taxon>
        <taxon>Agaricomycetidae</taxon>
        <taxon>Agaricales</taxon>
        <taxon>Marasmiineae</taxon>
        <taxon>Mycenaceae</taxon>
        <taxon>Mycena</taxon>
    </lineage>
</organism>
<gene>
    <name evidence="1" type="ORF">DFH07DRAFT_1029884</name>
</gene>